<dbReference type="EMBL" id="CP000544">
    <property type="protein sequence ID" value="ABM62280.1"/>
    <property type="molecule type" value="Genomic_DNA"/>
</dbReference>
<dbReference type="Gene3D" id="3.40.50.2000">
    <property type="entry name" value="Glycogen Phosphorylase B"/>
    <property type="match status" value="2"/>
</dbReference>
<reference evidence="2 3" key="2">
    <citation type="journal article" date="2013" name="Stand. Genomic Sci.">
        <title>Complete genome sequence of Halorhodospira halophila SL1.</title>
        <authorList>
            <person name="Challacombe J.F."/>
            <person name="Majid S."/>
            <person name="Deole R."/>
            <person name="Brettin T.S."/>
            <person name="Bruce D."/>
            <person name="Delano S.F."/>
            <person name="Detter J.C."/>
            <person name="Gleasner C.D."/>
            <person name="Han C.S."/>
            <person name="Misra M."/>
            <person name="Reitenga K.G."/>
            <person name="Mikhailova N."/>
            <person name="Woyke T."/>
            <person name="Pitluck S."/>
            <person name="Nolan M."/>
            <person name="Land M.L."/>
            <person name="Saunders E."/>
            <person name="Tapia R."/>
            <person name="Lapidus A."/>
            <person name="Ivanova N."/>
            <person name="Hoff W.D."/>
        </authorList>
    </citation>
    <scope>NUCLEOTIDE SEQUENCE [LARGE SCALE GENOMIC DNA]</scope>
    <source>
        <strain evidence="3">DSM 244 / SL1</strain>
    </source>
</reference>
<dbReference type="GO" id="GO:0016757">
    <property type="term" value="F:glycosyltransferase activity"/>
    <property type="evidence" value="ECO:0007669"/>
    <property type="project" value="UniProtKB-ARBA"/>
</dbReference>
<dbReference type="HOGENOM" id="CLU_009583_0_3_6"/>
<dbReference type="KEGG" id="hha:Hhal_1513"/>
<dbReference type="Pfam" id="PF13692">
    <property type="entry name" value="Glyco_trans_1_4"/>
    <property type="match status" value="1"/>
</dbReference>
<name>A1WX68_HALHL</name>
<dbReference type="NCBIfam" id="TIGR03088">
    <property type="entry name" value="stp2"/>
    <property type="match status" value="1"/>
</dbReference>
<proteinExistence type="predicted"/>
<dbReference type="Proteomes" id="UP000000647">
    <property type="component" value="Chromosome"/>
</dbReference>
<keyword evidence="3" id="KW-1185">Reference proteome</keyword>
<dbReference type="SUPFAM" id="SSF53756">
    <property type="entry name" value="UDP-Glycosyltransferase/glycogen phosphorylase"/>
    <property type="match status" value="1"/>
</dbReference>
<evidence type="ECO:0000313" key="3">
    <source>
        <dbReference type="Proteomes" id="UP000000647"/>
    </source>
</evidence>
<accession>A1WX68</accession>
<feature type="domain" description="Glycosyltransferase subfamily 4-like N-terminal" evidence="1">
    <location>
        <begin position="29"/>
        <end position="189"/>
    </location>
</feature>
<dbReference type="InterPro" id="IPR017522">
    <property type="entry name" value="Sugar_tfrase_PEP-CTERM_Stp2"/>
</dbReference>
<keyword evidence="2" id="KW-0808">Transferase</keyword>
<dbReference type="eggNOG" id="COG0438">
    <property type="taxonomic scope" value="Bacteria"/>
</dbReference>
<protein>
    <submittedName>
        <fullName evidence="2">Glycosyl transferase, group 1</fullName>
    </submittedName>
</protein>
<dbReference type="PANTHER" id="PTHR12526:SF636">
    <property type="entry name" value="BLL3647 PROTEIN"/>
    <property type="match status" value="1"/>
</dbReference>
<gene>
    <name evidence="2" type="ordered locus">Hhal_1513</name>
</gene>
<dbReference type="Pfam" id="PF13439">
    <property type="entry name" value="Glyco_transf_4"/>
    <property type="match status" value="1"/>
</dbReference>
<dbReference type="CAZy" id="GT4">
    <property type="family name" value="Glycosyltransferase Family 4"/>
</dbReference>
<organism evidence="2 3">
    <name type="scientific">Halorhodospira halophila (strain DSM 244 / SL1)</name>
    <name type="common">Ectothiorhodospira halophila (strain DSM 244 / SL1)</name>
    <dbReference type="NCBI Taxonomy" id="349124"/>
    <lineage>
        <taxon>Bacteria</taxon>
        <taxon>Pseudomonadati</taxon>
        <taxon>Pseudomonadota</taxon>
        <taxon>Gammaproteobacteria</taxon>
        <taxon>Chromatiales</taxon>
        <taxon>Ectothiorhodospiraceae</taxon>
        <taxon>Halorhodospira</taxon>
    </lineage>
</organism>
<evidence type="ECO:0000313" key="2">
    <source>
        <dbReference type="EMBL" id="ABM62280.1"/>
    </source>
</evidence>
<dbReference type="STRING" id="349124.Hhal_1513"/>
<dbReference type="AlphaFoldDB" id="A1WX68"/>
<reference evidence="3" key="1">
    <citation type="submission" date="2006-12" db="EMBL/GenBank/DDBJ databases">
        <title>Complete sequence of Halorhodospira halophila SL1.</title>
        <authorList>
            <consortium name="US DOE Joint Genome Institute"/>
            <person name="Copeland A."/>
            <person name="Lucas S."/>
            <person name="Lapidus A."/>
            <person name="Barry K."/>
            <person name="Detter J.C."/>
            <person name="Glavina del Rio T."/>
            <person name="Hammon N."/>
            <person name="Israni S."/>
            <person name="Dalin E."/>
            <person name="Tice H."/>
            <person name="Pitluck S."/>
            <person name="Saunders E."/>
            <person name="Brettin T."/>
            <person name="Bruce D."/>
            <person name="Han C."/>
            <person name="Tapia R."/>
            <person name="Schmutz J."/>
            <person name="Larimer F."/>
            <person name="Land M."/>
            <person name="Hauser L."/>
            <person name="Kyrpides N."/>
            <person name="Mikhailova N."/>
            <person name="Hoff W."/>
            <person name="Richardson P."/>
        </authorList>
    </citation>
    <scope>NUCLEOTIDE SEQUENCE [LARGE SCALE GENOMIC DNA]</scope>
    <source>
        <strain evidence="3">DSM 244 / SL1</strain>
    </source>
</reference>
<dbReference type="PANTHER" id="PTHR12526">
    <property type="entry name" value="GLYCOSYLTRANSFERASE"/>
    <property type="match status" value="1"/>
</dbReference>
<evidence type="ECO:0000259" key="1">
    <source>
        <dbReference type="Pfam" id="PF13439"/>
    </source>
</evidence>
<sequence>MTIDHDRRRPRDGQGSRPLIAHILYRLDVGGLENILVELVRGSVHHGFRHVVVCLADYDEAFRRRLPDGVPVHALHKPPGWGLGTQWRLYRLLCQLRPDVVHTSNLAALECQPVAALSGVPGRVHAEHGWDMADLDGTRWRYRWLRRALSPWVQRHVTVSRHLAEYLTERVRIPKRRVRHIYNGVDTKRYRAARRSSEEDSGQGGVLVIGTVGRLTAVKDQATLIRAFARLRERFSAKRGDLRLVVIGSGPEEQSLRALAAELDVADAVELTGNCTDVATRLAAFDVFALPSLAEGIPVTVLEAMASGLPVVASRVGGLPELVEEGVTGTLVPAGDPEQLCDGLAGYLQEPHRRSLEGAAGRRRAVEHFSVEAMVGAYESLYRELLAPPARSGSVARKG</sequence>
<dbReference type="RefSeq" id="WP_011814302.1">
    <property type="nucleotide sequence ID" value="NC_008789.1"/>
</dbReference>
<dbReference type="InterPro" id="IPR028098">
    <property type="entry name" value="Glyco_trans_4-like_N"/>
</dbReference>